<dbReference type="AlphaFoldDB" id="A0A511MNA3"/>
<proteinExistence type="predicted"/>
<evidence type="ECO:0000313" key="2">
    <source>
        <dbReference type="Proteomes" id="UP000321424"/>
    </source>
</evidence>
<keyword evidence="2" id="KW-1185">Reference proteome</keyword>
<comment type="caution">
    <text evidence="1">The sequence shown here is derived from an EMBL/GenBank/DDBJ whole genome shotgun (WGS) entry which is preliminary data.</text>
</comment>
<name>A0A511MNA3_9NOCA</name>
<gene>
    <name evidence="1" type="ORF">NN4_66010</name>
</gene>
<dbReference type="OrthoDB" id="3675517at2"/>
<sequence length="355" mass="39861">MGRFSAQLRTDLEWIKSNAESVVAVALAVTMSVLGLVDVIPTDLVSKVIPLTLGVVAYAMLRDRWRQESVNAEIRQTITEVAGTLRELHERVATLTPVEGVLERTQRTLDDLAAVRFAVGAEVSEALAKARQGTERWTFKGGTGAHTRVVTLPDCLKQAHHDGRDFHARIEILDPTDLDVCHRYAALYRTLAEGANDDALTWTAKGTQIELYATILAVCWYKQRLRQFLDIEIALTSSVSMFRWDMSSRYLIVTQRGPRFPAMIVQRGQPYYDSWRTELQTSFHECRRVPIELAPRVPLDQEPTVAEVRTLFEVLGLDIPDDYDDADVQVIIEKALRDSNPFLRGAGDNLARGVA</sequence>
<accession>A0A511MNA3</accession>
<protein>
    <submittedName>
        <fullName evidence="1">Uncharacterized protein</fullName>
    </submittedName>
</protein>
<dbReference type="Proteomes" id="UP000321424">
    <property type="component" value="Unassembled WGS sequence"/>
</dbReference>
<reference evidence="1 2" key="1">
    <citation type="submission" date="2019-07" db="EMBL/GenBank/DDBJ databases">
        <title>Whole genome shotgun sequence of Nocardia ninae NBRC 108245.</title>
        <authorList>
            <person name="Hosoyama A."/>
            <person name="Uohara A."/>
            <person name="Ohji S."/>
            <person name="Ichikawa N."/>
        </authorList>
    </citation>
    <scope>NUCLEOTIDE SEQUENCE [LARGE SCALE GENOMIC DNA]</scope>
    <source>
        <strain evidence="1 2">NBRC 108245</strain>
    </source>
</reference>
<organism evidence="1 2">
    <name type="scientific">Nocardia ninae NBRC 108245</name>
    <dbReference type="NCBI Taxonomy" id="1210091"/>
    <lineage>
        <taxon>Bacteria</taxon>
        <taxon>Bacillati</taxon>
        <taxon>Actinomycetota</taxon>
        <taxon>Actinomycetes</taxon>
        <taxon>Mycobacteriales</taxon>
        <taxon>Nocardiaceae</taxon>
        <taxon>Nocardia</taxon>
    </lineage>
</organism>
<dbReference type="RefSeq" id="WP_147139442.1">
    <property type="nucleotide sequence ID" value="NZ_BJXA01000062.1"/>
</dbReference>
<evidence type="ECO:0000313" key="1">
    <source>
        <dbReference type="EMBL" id="GEM42082.1"/>
    </source>
</evidence>
<dbReference type="EMBL" id="BJXA01000062">
    <property type="protein sequence ID" value="GEM42082.1"/>
    <property type="molecule type" value="Genomic_DNA"/>
</dbReference>